<organism evidence="2 3">
    <name type="scientific">Chitinophaga lutea</name>
    <dbReference type="NCBI Taxonomy" id="2488634"/>
    <lineage>
        <taxon>Bacteria</taxon>
        <taxon>Pseudomonadati</taxon>
        <taxon>Bacteroidota</taxon>
        <taxon>Chitinophagia</taxon>
        <taxon>Chitinophagales</taxon>
        <taxon>Chitinophagaceae</taxon>
        <taxon>Chitinophaga</taxon>
    </lineage>
</organism>
<evidence type="ECO:0008006" key="4">
    <source>
        <dbReference type="Google" id="ProtNLM"/>
    </source>
</evidence>
<accession>A0A3N4Q0K3</accession>
<reference evidence="2 3" key="1">
    <citation type="submission" date="2018-11" db="EMBL/GenBank/DDBJ databases">
        <title>Chitinophaga lutea sp.nov., isolate from arsenic contaminated soil.</title>
        <authorList>
            <person name="Zong Y."/>
        </authorList>
    </citation>
    <scope>NUCLEOTIDE SEQUENCE [LARGE SCALE GENOMIC DNA]</scope>
    <source>
        <strain evidence="2 3">ZY74</strain>
    </source>
</reference>
<keyword evidence="1" id="KW-0732">Signal</keyword>
<evidence type="ECO:0000256" key="1">
    <source>
        <dbReference type="SAM" id="SignalP"/>
    </source>
</evidence>
<protein>
    <recommendedName>
        <fullName evidence="4">DUF4252 domain-containing protein</fullName>
    </recommendedName>
</protein>
<evidence type="ECO:0000313" key="2">
    <source>
        <dbReference type="EMBL" id="RPE09480.1"/>
    </source>
</evidence>
<dbReference type="AlphaFoldDB" id="A0A3N4Q0K3"/>
<feature type="chain" id="PRO_5018245953" description="DUF4252 domain-containing protein" evidence="1">
    <location>
        <begin position="20"/>
        <end position="213"/>
    </location>
</feature>
<gene>
    <name evidence="2" type="ORF">EGT74_21035</name>
</gene>
<proteinExistence type="predicted"/>
<comment type="caution">
    <text evidence="2">The sequence shown here is derived from an EMBL/GenBank/DDBJ whole genome shotgun (WGS) entry which is preliminary data.</text>
</comment>
<dbReference type="EMBL" id="RPDH01000002">
    <property type="protein sequence ID" value="RPE09480.1"/>
    <property type="molecule type" value="Genomic_DNA"/>
</dbReference>
<name>A0A3N4Q0K3_9BACT</name>
<sequence length="213" mass="23528">MKMKKIVMPLLALVMSVSAASAQSAKDVFDKSVKLTYLGLDFTKARIIGDAAAKVDEIVDNHYPNINQKVVNESKKFDIAEAFDREEVGTALGPVNKRNAKIDADKVKSDDSDDYQSMKPEDVTALVKGFDFEGKTGIGILIVMDGFNKTKKEVSGFVTLVDMKAKKVLFTDRVEGGLGMGFGYTNVYLTGIKKMIDEIKKKKYKEWKSTYGG</sequence>
<dbReference type="Proteomes" id="UP000278351">
    <property type="component" value="Unassembled WGS sequence"/>
</dbReference>
<feature type="signal peptide" evidence="1">
    <location>
        <begin position="1"/>
        <end position="19"/>
    </location>
</feature>
<evidence type="ECO:0000313" key="3">
    <source>
        <dbReference type="Proteomes" id="UP000278351"/>
    </source>
</evidence>
<keyword evidence="3" id="KW-1185">Reference proteome</keyword>